<dbReference type="EMBL" id="BARV01007593">
    <property type="protein sequence ID" value="GAI10071.1"/>
    <property type="molecule type" value="Genomic_DNA"/>
</dbReference>
<accession>X1LWB4</accession>
<protein>
    <submittedName>
        <fullName evidence="2">Uncharacterized protein</fullName>
    </submittedName>
</protein>
<reference evidence="2" key="1">
    <citation type="journal article" date="2014" name="Front. Microbiol.">
        <title>High frequency of phylogenetically diverse reductive dehalogenase-homologous genes in deep subseafloor sedimentary metagenomes.</title>
        <authorList>
            <person name="Kawai M."/>
            <person name="Futagami T."/>
            <person name="Toyoda A."/>
            <person name="Takaki Y."/>
            <person name="Nishi S."/>
            <person name="Hori S."/>
            <person name="Arai W."/>
            <person name="Tsubouchi T."/>
            <person name="Morono Y."/>
            <person name="Uchiyama I."/>
            <person name="Ito T."/>
            <person name="Fujiyama A."/>
            <person name="Inagaki F."/>
            <person name="Takami H."/>
        </authorList>
    </citation>
    <scope>NUCLEOTIDE SEQUENCE</scope>
    <source>
        <strain evidence="2">Expedition CK06-06</strain>
    </source>
</reference>
<proteinExistence type="predicted"/>
<feature type="transmembrane region" description="Helical" evidence="1">
    <location>
        <begin position="29"/>
        <end position="47"/>
    </location>
</feature>
<keyword evidence="1" id="KW-1133">Transmembrane helix</keyword>
<dbReference type="AlphaFoldDB" id="X1LWB4"/>
<organism evidence="2">
    <name type="scientific">marine sediment metagenome</name>
    <dbReference type="NCBI Taxonomy" id="412755"/>
    <lineage>
        <taxon>unclassified sequences</taxon>
        <taxon>metagenomes</taxon>
        <taxon>ecological metagenomes</taxon>
    </lineage>
</organism>
<comment type="caution">
    <text evidence="2">The sequence shown here is derived from an EMBL/GenBank/DDBJ whole genome shotgun (WGS) entry which is preliminary data.</text>
</comment>
<feature type="non-terminal residue" evidence="2">
    <location>
        <position position="225"/>
    </location>
</feature>
<evidence type="ECO:0000313" key="2">
    <source>
        <dbReference type="EMBL" id="GAI10071.1"/>
    </source>
</evidence>
<evidence type="ECO:0000256" key="1">
    <source>
        <dbReference type="SAM" id="Phobius"/>
    </source>
</evidence>
<gene>
    <name evidence="2" type="ORF">S06H3_15426</name>
</gene>
<name>X1LWB4_9ZZZZ</name>
<keyword evidence="1" id="KW-0472">Membrane</keyword>
<sequence>MLVFSIISFVLSGFSLVGGLVTEGSVRLSFLAGSILFLILAGALILGRRAIKRLGKDVSFDAQLSERISEEPETVEAAPIPQGRAGFFREQDIVFGPNGKGAFSVSLWFEDKSRNNQELLGMLELDYLFMEIEGDYKLIRRKEKVNGKDYIVHTFQSGYQVDFNQSQYVNFEEKEDKSYSLEIKVGKLGGRLDKKITDTLIIRVTLPATIKMANSMTYENKTVEW</sequence>
<keyword evidence="1" id="KW-0812">Transmembrane</keyword>